<feature type="transmembrane region" description="Helical" evidence="4">
    <location>
        <begin position="28"/>
        <end position="49"/>
    </location>
</feature>
<keyword evidence="1" id="KW-0378">Hydrolase</keyword>
<dbReference type="CDD" id="cd05827">
    <property type="entry name" value="Sortase_C"/>
    <property type="match status" value="1"/>
</dbReference>
<dbReference type="InterPro" id="IPR023365">
    <property type="entry name" value="Sortase_dom-sf"/>
</dbReference>
<dbReference type="SUPFAM" id="SSF63817">
    <property type="entry name" value="Sortase"/>
    <property type="match status" value="1"/>
</dbReference>
<keyword evidence="4" id="KW-1133">Transmembrane helix</keyword>
<evidence type="ECO:0000256" key="2">
    <source>
        <dbReference type="PIRSR" id="PIRSR605754-1"/>
    </source>
</evidence>
<evidence type="ECO:0000256" key="1">
    <source>
        <dbReference type="ARBA" id="ARBA00022801"/>
    </source>
</evidence>
<organism evidence="5 6">
    <name type="scientific">Bifidobacterium canis</name>
    <dbReference type="NCBI Taxonomy" id="2610880"/>
    <lineage>
        <taxon>Bacteria</taxon>
        <taxon>Bacillati</taxon>
        <taxon>Actinomycetota</taxon>
        <taxon>Actinomycetes</taxon>
        <taxon>Bifidobacteriales</taxon>
        <taxon>Bifidobacteriaceae</taxon>
        <taxon>Bifidobacterium</taxon>
    </lineage>
</organism>
<comment type="caution">
    <text evidence="5">The sequence shown here is derived from an EMBL/GenBank/DDBJ whole genome shotgun (WGS) entry which is preliminary data.</text>
</comment>
<dbReference type="Gene3D" id="2.40.260.10">
    <property type="entry name" value="Sortase"/>
    <property type="match status" value="1"/>
</dbReference>
<name>A0A7K1J6A2_9BIFI</name>
<evidence type="ECO:0000256" key="3">
    <source>
        <dbReference type="SAM" id="MobiDB-lite"/>
    </source>
</evidence>
<dbReference type="Pfam" id="PF04203">
    <property type="entry name" value="Sortase"/>
    <property type="match status" value="1"/>
</dbReference>
<keyword evidence="4" id="KW-0472">Membrane</keyword>
<keyword evidence="4" id="KW-0812">Transmembrane</keyword>
<keyword evidence="6" id="KW-1185">Reference proteome</keyword>
<accession>A0A7K1J6A2</accession>
<feature type="active site" description="Acyl-thioester intermediate" evidence="2">
    <location>
        <position position="252"/>
    </location>
</feature>
<dbReference type="InterPro" id="IPR042002">
    <property type="entry name" value="Sortase_C"/>
</dbReference>
<dbReference type="InterPro" id="IPR005754">
    <property type="entry name" value="Sortase"/>
</dbReference>
<dbReference type="NCBIfam" id="NF033745">
    <property type="entry name" value="class_C_sortase"/>
    <property type="match status" value="1"/>
</dbReference>
<feature type="compositionally biased region" description="Low complexity" evidence="3">
    <location>
        <begin position="319"/>
        <end position="336"/>
    </location>
</feature>
<dbReference type="RefSeq" id="WP_155588962.1">
    <property type="nucleotide sequence ID" value="NZ_WNLP01000007.1"/>
</dbReference>
<feature type="compositionally biased region" description="Basic and acidic residues" evidence="3">
    <location>
        <begin position="337"/>
        <end position="350"/>
    </location>
</feature>
<gene>
    <name evidence="5" type="ORF">GSD1FS_1442</name>
</gene>
<reference evidence="5 6" key="1">
    <citation type="submission" date="2019-09" db="EMBL/GenBank/DDBJ databases">
        <title>Bifidobacterium canis sp. nov., isolated from the digestive tract of German Shepherd dog puppy.</title>
        <authorList>
            <person name="Bunesova V."/>
        </authorList>
    </citation>
    <scope>NUCLEOTIDE SEQUENCE [LARGE SCALE GENOMIC DNA]</scope>
    <source>
        <strain evidence="5 6">GSD1FS</strain>
    </source>
</reference>
<sequence length="350" mass="37582">MSAAVSVTAAQHRAALTSRLKVARAITIVSWVLYVIGSLLLATSVYFIIVNDHAVRESAAHAQAQTQQWPSPDRKKMFDEAVQYNNSLPSRFGGAIPADMRNDENQPLESLDSTYLSTGGTVMATISIPSISVTVPVYHTTLDDALDRGAGHVYGTALPVGQNGTLSAIAAHSGGVQGLLFSRLSELKNGGFIYVNVFGSTQAYQVVNIVTVKPEQAASVFEAQRKVASADTRSDIPAPNKAGSARISLMTCTPIGVNTRRLIVTAQRVSTPHPAPPISQVRDVKLIALIAMIIVLILAVILAVIIHVVKRRRRAQAAQAAQHAQHAQRAQQPQHAQRAENVEKKEVHHA</sequence>
<feature type="region of interest" description="Disordered" evidence="3">
    <location>
        <begin position="319"/>
        <end position="350"/>
    </location>
</feature>
<dbReference type="NCBIfam" id="TIGR01076">
    <property type="entry name" value="sortase_fam"/>
    <property type="match status" value="1"/>
</dbReference>
<proteinExistence type="predicted"/>
<evidence type="ECO:0000313" key="5">
    <source>
        <dbReference type="EMBL" id="MUH60091.1"/>
    </source>
</evidence>
<dbReference type="Proteomes" id="UP000487882">
    <property type="component" value="Unassembled WGS sequence"/>
</dbReference>
<feature type="transmembrane region" description="Helical" evidence="4">
    <location>
        <begin position="286"/>
        <end position="309"/>
    </location>
</feature>
<dbReference type="EMBL" id="WNLP01000007">
    <property type="protein sequence ID" value="MUH60091.1"/>
    <property type="molecule type" value="Genomic_DNA"/>
</dbReference>
<dbReference type="GO" id="GO:0016787">
    <property type="term" value="F:hydrolase activity"/>
    <property type="evidence" value="ECO:0007669"/>
    <property type="project" value="UniProtKB-KW"/>
</dbReference>
<evidence type="ECO:0000256" key="4">
    <source>
        <dbReference type="SAM" id="Phobius"/>
    </source>
</evidence>
<evidence type="ECO:0000313" key="6">
    <source>
        <dbReference type="Proteomes" id="UP000487882"/>
    </source>
</evidence>
<dbReference type="AlphaFoldDB" id="A0A7K1J6A2"/>
<feature type="active site" description="Proton donor/acceptor" evidence="2">
    <location>
        <position position="172"/>
    </location>
</feature>
<protein>
    <submittedName>
        <fullName evidence="5">Sortase family</fullName>
    </submittedName>
</protein>